<evidence type="ECO:0000256" key="9">
    <source>
        <dbReference type="ARBA" id="ARBA00023172"/>
    </source>
</evidence>
<evidence type="ECO:0000256" key="3">
    <source>
        <dbReference type="ARBA" id="ARBA00022759"/>
    </source>
</evidence>
<dbReference type="EMBL" id="QXFV01000040">
    <property type="protein sequence ID" value="KAE9051567.1"/>
    <property type="molecule type" value="Genomic_DNA"/>
</dbReference>
<dbReference type="Proteomes" id="UP000429607">
    <property type="component" value="Unassembled WGS sequence"/>
</dbReference>
<keyword evidence="8" id="KW-0808">Transferase</keyword>
<proteinExistence type="predicted"/>
<name>A0A6A3P0W4_9STRA</name>
<feature type="region of interest" description="Disordered" evidence="10">
    <location>
        <begin position="384"/>
        <end position="434"/>
    </location>
</feature>
<keyword evidence="1" id="KW-0540">Nuclease</keyword>
<reference evidence="12 13" key="1">
    <citation type="submission" date="2018-09" db="EMBL/GenBank/DDBJ databases">
        <title>Genomic investigation of the strawberry pathogen Phytophthora fragariae indicates pathogenicity is determined by transcriptional variation in three key races.</title>
        <authorList>
            <person name="Adams T.M."/>
            <person name="Armitage A.D."/>
            <person name="Sobczyk M.K."/>
            <person name="Bates H.J."/>
            <person name="Dunwell J.M."/>
            <person name="Nellist C.F."/>
            <person name="Harrison R.J."/>
        </authorList>
    </citation>
    <scope>NUCLEOTIDE SEQUENCE [LARGE SCALE GENOMIC DNA]</scope>
    <source>
        <strain evidence="12 13">SCRP249</strain>
    </source>
</reference>
<evidence type="ECO:0000313" key="12">
    <source>
        <dbReference type="EMBL" id="KAE9051567.1"/>
    </source>
</evidence>
<keyword evidence="5" id="KW-0460">Magnesium</keyword>
<dbReference type="GO" id="GO:0004519">
    <property type="term" value="F:endonuclease activity"/>
    <property type="evidence" value="ECO:0007669"/>
    <property type="project" value="UniProtKB-KW"/>
</dbReference>
<protein>
    <recommendedName>
        <fullName evidence="11">Retroviral polymerase SH3-like domain-containing protein</fullName>
    </recommendedName>
</protein>
<dbReference type="GO" id="GO:0015074">
    <property type="term" value="P:DNA integration"/>
    <property type="evidence" value="ECO:0007669"/>
    <property type="project" value="UniProtKB-KW"/>
</dbReference>
<dbReference type="GO" id="GO:0003964">
    <property type="term" value="F:RNA-directed DNA polymerase activity"/>
    <property type="evidence" value="ECO:0007669"/>
    <property type="project" value="UniProtKB-KW"/>
</dbReference>
<dbReference type="GO" id="GO:0003887">
    <property type="term" value="F:DNA-directed DNA polymerase activity"/>
    <property type="evidence" value="ECO:0007669"/>
    <property type="project" value="UniProtKB-KW"/>
</dbReference>
<dbReference type="InterPro" id="IPR039537">
    <property type="entry name" value="Retrotran_Ty1/copia-like"/>
</dbReference>
<evidence type="ECO:0000256" key="1">
    <source>
        <dbReference type="ARBA" id="ARBA00022722"/>
    </source>
</evidence>
<dbReference type="Pfam" id="PF25597">
    <property type="entry name" value="SH3_retrovirus"/>
    <property type="match status" value="1"/>
</dbReference>
<keyword evidence="3" id="KW-0255">Endonuclease</keyword>
<dbReference type="InterPro" id="IPR012337">
    <property type="entry name" value="RNaseH-like_sf"/>
</dbReference>
<dbReference type="InterPro" id="IPR057670">
    <property type="entry name" value="SH3_retrovirus"/>
</dbReference>
<dbReference type="GO" id="GO:0006310">
    <property type="term" value="P:DNA recombination"/>
    <property type="evidence" value="ECO:0007669"/>
    <property type="project" value="UniProtKB-KW"/>
</dbReference>
<keyword evidence="7" id="KW-0695">RNA-directed DNA polymerase</keyword>
<evidence type="ECO:0000259" key="11">
    <source>
        <dbReference type="Pfam" id="PF25597"/>
    </source>
</evidence>
<keyword evidence="2" id="KW-0479">Metal-binding</keyword>
<dbReference type="AlphaFoldDB" id="A0A6A3P0W4"/>
<keyword evidence="6" id="KW-0229">DNA integration</keyword>
<evidence type="ECO:0000313" key="13">
    <source>
        <dbReference type="Proteomes" id="UP000429607"/>
    </source>
</evidence>
<evidence type="ECO:0000256" key="8">
    <source>
        <dbReference type="ARBA" id="ARBA00022932"/>
    </source>
</evidence>
<dbReference type="Gene3D" id="3.30.420.10">
    <property type="entry name" value="Ribonuclease H-like superfamily/Ribonuclease H"/>
    <property type="match status" value="1"/>
</dbReference>
<feature type="domain" description="Retroviral polymerase SH3-like" evidence="11">
    <location>
        <begin position="312"/>
        <end position="370"/>
    </location>
</feature>
<keyword evidence="4" id="KW-0378">Hydrolase</keyword>
<comment type="caution">
    <text evidence="12">The sequence shown here is derived from an EMBL/GenBank/DDBJ whole genome shotgun (WGS) entry which is preliminary data.</text>
</comment>
<dbReference type="PANTHER" id="PTHR42648:SF11">
    <property type="entry name" value="TRANSPOSON TY4-P GAG-POL POLYPROTEIN"/>
    <property type="match status" value="1"/>
</dbReference>
<evidence type="ECO:0000256" key="2">
    <source>
        <dbReference type="ARBA" id="ARBA00022723"/>
    </source>
</evidence>
<evidence type="ECO:0000256" key="5">
    <source>
        <dbReference type="ARBA" id="ARBA00022842"/>
    </source>
</evidence>
<evidence type="ECO:0000256" key="7">
    <source>
        <dbReference type="ARBA" id="ARBA00022918"/>
    </source>
</evidence>
<organism evidence="12 13">
    <name type="scientific">Phytophthora rubi</name>
    <dbReference type="NCBI Taxonomy" id="129364"/>
    <lineage>
        <taxon>Eukaryota</taxon>
        <taxon>Sar</taxon>
        <taxon>Stramenopiles</taxon>
        <taxon>Oomycota</taxon>
        <taxon>Peronosporomycetes</taxon>
        <taxon>Peronosporales</taxon>
        <taxon>Peronosporaceae</taxon>
        <taxon>Phytophthora</taxon>
    </lineage>
</organism>
<dbReference type="SUPFAM" id="SSF53098">
    <property type="entry name" value="Ribonuclease H-like"/>
    <property type="match status" value="1"/>
</dbReference>
<dbReference type="GO" id="GO:0046872">
    <property type="term" value="F:metal ion binding"/>
    <property type="evidence" value="ECO:0007669"/>
    <property type="project" value="UniProtKB-KW"/>
</dbReference>
<dbReference type="GO" id="GO:0003676">
    <property type="term" value="F:nucleic acid binding"/>
    <property type="evidence" value="ECO:0007669"/>
    <property type="project" value="InterPro"/>
</dbReference>
<gene>
    <name evidence="12" type="ORF">PR001_g1333</name>
</gene>
<sequence length="434" mass="47881">MANRNSRDALGTGLISQQFMLIKLLAVLPNHLRAEIVALGKGVHVNHVDAGAAKPTASALGKRKARTELGRDDHHNLGWRRCYYCIGEFNHLDNIYPHNKVDCPKRKLDQSSKVPVFRRNILKPGFKTECDMNGATQKGQAKAKVQGKAKAKAKAKKERPSAVAQLNVPADAVHADTPASSSLQTPGSSDLLDVEPMDTDELMSEFDIGANAGHMEMAREISTQLNQLQMSFEEKLLSEENGAAERDNQSELDRVRCALKDADMAHRWWPEALMYMTYVQNRTPMNRLGYKTSYEMVHGTPSNVSKLPVWGSVCFAHIPTALRKDKKLSARALKCRFLGISEDTKGYPLWDIYNNKHILSRDVLFDSTNVATMVQRAFGKADPAVTSESAARESPAAVGVEMTARESTEAVGTKGDAKRDYPVSGSYHTSSGVR</sequence>
<keyword evidence="8" id="KW-0239">DNA-directed DNA polymerase</keyword>
<accession>A0A6A3P0W4</accession>
<evidence type="ECO:0000256" key="4">
    <source>
        <dbReference type="ARBA" id="ARBA00022801"/>
    </source>
</evidence>
<keyword evidence="9" id="KW-0233">DNA recombination</keyword>
<evidence type="ECO:0000256" key="6">
    <source>
        <dbReference type="ARBA" id="ARBA00022908"/>
    </source>
</evidence>
<dbReference type="InterPro" id="IPR036397">
    <property type="entry name" value="RNaseH_sf"/>
</dbReference>
<keyword evidence="8" id="KW-0548">Nucleotidyltransferase</keyword>
<dbReference type="PANTHER" id="PTHR42648">
    <property type="entry name" value="TRANSPOSASE, PUTATIVE-RELATED"/>
    <property type="match status" value="1"/>
</dbReference>
<evidence type="ECO:0000256" key="10">
    <source>
        <dbReference type="SAM" id="MobiDB-lite"/>
    </source>
</evidence>
<dbReference type="GO" id="GO:0016787">
    <property type="term" value="F:hydrolase activity"/>
    <property type="evidence" value="ECO:0007669"/>
    <property type="project" value="UniProtKB-KW"/>
</dbReference>